<organism evidence="1 2">
    <name type="scientific">Ixodes persulcatus</name>
    <name type="common">Taiga tick</name>
    <dbReference type="NCBI Taxonomy" id="34615"/>
    <lineage>
        <taxon>Eukaryota</taxon>
        <taxon>Metazoa</taxon>
        <taxon>Ecdysozoa</taxon>
        <taxon>Arthropoda</taxon>
        <taxon>Chelicerata</taxon>
        <taxon>Arachnida</taxon>
        <taxon>Acari</taxon>
        <taxon>Parasitiformes</taxon>
        <taxon>Ixodida</taxon>
        <taxon>Ixodoidea</taxon>
        <taxon>Ixodidae</taxon>
        <taxon>Ixodinae</taxon>
        <taxon>Ixodes</taxon>
    </lineage>
</organism>
<evidence type="ECO:0000313" key="2">
    <source>
        <dbReference type="Proteomes" id="UP000805193"/>
    </source>
</evidence>
<keyword evidence="2" id="KW-1185">Reference proteome</keyword>
<sequence>MTSRRRYSFRVERRVTLKPTSGSEGHLSHCVKSSEDQSSALLPSSRPHLPSHPKVGEGVPPPEAEGDKASPLCCVFSPGTASDGALYLRYQALEHREEMGANCRYAEALASLALPALHGLFPGAAAAAAAGAKDAPLC</sequence>
<evidence type="ECO:0000313" key="1">
    <source>
        <dbReference type="EMBL" id="KAG0439117.1"/>
    </source>
</evidence>
<comment type="caution">
    <text evidence="1">The sequence shown here is derived from an EMBL/GenBank/DDBJ whole genome shotgun (WGS) entry which is preliminary data.</text>
</comment>
<dbReference type="Proteomes" id="UP000805193">
    <property type="component" value="Unassembled WGS sequence"/>
</dbReference>
<gene>
    <name evidence="1" type="ORF">HPB47_016752</name>
</gene>
<proteinExistence type="predicted"/>
<protein>
    <submittedName>
        <fullName evidence="1">Uncharacterized protein</fullName>
    </submittedName>
</protein>
<accession>A0AC60QS55</accession>
<name>A0AC60QS55_IXOPE</name>
<reference evidence="1 2" key="1">
    <citation type="journal article" date="2020" name="Cell">
        <title>Large-Scale Comparative Analyses of Tick Genomes Elucidate Their Genetic Diversity and Vector Capacities.</title>
        <authorList>
            <consortium name="Tick Genome and Microbiome Consortium (TIGMIC)"/>
            <person name="Jia N."/>
            <person name="Wang J."/>
            <person name="Shi W."/>
            <person name="Du L."/>
            <person name="Sun Y."/>
            <person name="Zhan W."/>
            <person name="Jiang J.F."/>
            <person name="Wang Q."/>
            <person name="Zhang B."/>
            <person name="Ji P."/>
            <person name="Bell-Sakyi L."/>
            <person name="Cui X.M."/>
            <person name="Yuan T.T."/>
            <person name="Jiang B.G."/>
            <person name="Yang W.F."/>
            <person name="Lam T.T."/>
            <person name="Chang Q.C."/>
            <person name="Ding S.J."/>
            <person name="Wang X.J."/>
            <person name="Zhu J.G."/>
            <person name="Ruan X.D."/>
            <person name="Zhao L."/>
            <person name="Wei J.T."/>
            <person name="Ye R.Z."/>
            <person name="Que T.C."/>
            <person name="Du C.H."/>
            <person name="Zhou Y.H."/>
            <person name="Cheng J.X."/>
            <person name="Dai P.F."/>
            <person name="Guo W.B."/>
            <person name="Han X.H."/>
            <person name="Huang E.J."/>
            <person name="Li L.F."/>
            <person name="Wei W."/>
            <person name="Gao Y.C."/>
            <person name="Liu J.Z."/>
            <person name="Shao H.Z."/>
            <person name="Wang X."/>
            <person name="Wang C.C."/>
            <person name="Yang T.C."/>
            <person name="Huo Q.B."/>
            <person name="Li W."/>
            <person name="Chen H.Y."/>
            <person name="Chen S.E."/>
            <person name="Zhou L.G."/>
            <person name="Ni X.B."/>
            <person name="Tian J.H."/>
            <person name="Sheng Y."/>
            <person name="Liu T."/>
            <person name="Pan Y.S."/>
            <person name="Xia L.Y."/>
            <person name="Li J."/>
            <person name="Zhao F."/>
            <person name="Cao W.C."/>
        </authorList>
    </citation>
    <scope>NUCLEOTIDE SEQUENCE [LARGE SCALE GENOMIC DNA]</scope>
    <source>
        <strain evidence="1">Iper-2018</strain>
    </source>
</reference>
<dbReference type="EMBL" id="JABSTQ010005536">
    <property type="protein sequence ID" value="KAG0439117.1"/>
    <property type="molecule type" value="Genomic_DNA"/>
</dbReference>